<keyword evidence="3" id="KW-1185">Reference proteome</keyword>
<dbReference type="Proteomes" id="UP000314294">
    <property type="component" value="Unassembled WGS sequence"/>
</dbReference>
<accession>A0A4Z2F5V8</accession>
<feature type="region of interest" description="Disordered" evidence="1">
    <location>
        <begin position="49"/>
        <end position="72"/>
    </location>
</feature>
<organism evidence="2 3">
    <name type="scientific">Liparis tanakae</name>
    <name type="common">Tanaka's snailfish</name>
    <dbReference type="NCBI Taxonomy" id="230148"/>
    <lineage>
        <taxon>Eukaryota</taxon>
        <taxon>Metazoa</taxon>
        <taxon>Chordata</taxon>
        <taxon>Craniata</taxon>
        <taxon>Vertebrata</taxon>
        <taxon>Euteleostomi</taxon>
        <taxon>Actinopterygii</taxon>
        <taxon>Neopterygii</taxon>
        <taxon>Teleostei</taxon>
        <taxon>Neoteleostei</taxon>
        <taxon>Acanthomorphata</taxon>
        <taxon>Eupercaria</taxon>
        <taxon>Perciformes</taxon>
        <taxon>Cottioidei</taxon>
        <taxon>Cottales</taxon>
        <taxon>Liparidae</taxon>
        <taxon>Liparis</taxon>
    </lineage>
</organism>
<sequence length="346" mass="37324">MYRLQVKDLAKFLDPSGLGVISFEDFHRGISAISNGGQSRVQHLASPLCPHGAKHRQHSSPPSPRCREGSEGRRLTHFLSNWPQTRRLIGGSIPTPSGLHSSGFPHINKSCAGEHERQAGRAARFQRGVATGCGSAQSPIHLNNSRPLCAAASSHGLHRRHAEPLDPQNSIPLEDGVDGRLRARGPWPGLAPCCGCGMSGAADLVTRAQEAGPEPPLYGVSYSPGDGAVGCPEDYDEVSARRPRLPSVRRGQSRRYRSGNAPQAGHPGLAAAQQHLAGGAFEDSRYSLTNIEVAGMCQFYMLVDSCFYSCGPHIWDSCLLFCTERVYLTVFVAALHRMLMCLLCAL</sequence>
<gene>
    <name evidence="2" type="ORF">EYF80_053274</name>
</gene>
<evidence type="ECO:0000256" key="1">
    <source>
        <dbReference type="SAM" id="MobiDB-lite"/>
    </source>
</evidence>
<dbReference type="AlphaFoldDB" id="A0A4Z2F5V8"/>
<reference evidence="2 3" key="1">
    <citation type="submission" date="2019-03" db="EMBL/GenBank/DDBJ databases">
        <title>First draft genome of Liparis tanakae, snailfish: a comprehensive survey of snailfish specific genes.</title>
        <authorList>
            <person name="Kim W."/>
            <person name="Song I."/>
            <person name="Jeong J.-H."/>
            <person name="Kim D."/>
            <person name="Kim S."/>
            <person name="Ryu S."/>
            <person name="Song J.Y."/>
            <person name="Lee S.K."/>
        </authorList>
    </citation>
    <scope>NUCLEOTIDE SEQUENCE [LARGE SCALE GENOMIC DNA]</scope>
    <source>
        <tissue evidence="2">Muscle</tissue>
    </source>
</reference>
<dbReference type="OrthoDB" id="418358at2759"/>
<feature type="region of interest" description="Disordered" evidence="1">
    <location>
        <begin position="237"/>
        <end position="265"/>
    </location>
</feature>
<evidence type="ECO:0000313" key="3">
    <source>
        <dbReference type="Proteomes" id="UP000314294"/>
    </source>
</evidence>
<name>A0A4Z2F5V8_9TELE</name>
<comment type="caution">
    <text evidence="2">The sequence shown here is derived from an EMBL/GenBank/DDBJ whole genome shotgun (WGS) entry which is preliminary data.</text>
</comment>
<evidence type="ECO:0000313" key="2">
    <source>
        <dbReference type="EMBL" id="TNN36547.1"/>
    </source>
</evidence>
<proteinExistence type="predicted"/>
<dbReference type="EMBL" id="SRLO01001603">
    <property type="protein sequence ID" value="TNN36547.1"/>
    <property type="molecule type" value="Genomic_DNA"/>
</dbReference>
<protein>
    <submittedName>
        <fullName evidence="2">Rab11 family-interacting protein 3</fullName>
    </submittedName>
</protein>